<sequence>MLLEAIIFIGLDEISNNALENLREASEILLKEYGVKLVIVPVNTWLDPLNSSIKSLPTIVINGFKAFSGYAPTVDDIKEFVLKTIKLKNRRKDLQLPAGILKEDILTASAIAL</sequence>
<dbReference type="AlphaFoldDB" id="A0A7C5XLX4"/>
<comment type="caution">
    <text evidence="1">The sequence shown here is derived from an EMBL/GenBank/DDBJ whole genome shotgun (WGS) entry which is preliminary data.</text>
</comment>
<gene>
    <name evidence="1" type="ORF">ENM84_02255</name>
</gene>
<accession>A0A7C5XLX4</accession>
<protein>
    <recommendedName>
        <fullName evidence="2">Thioredoxin-like fold domain-containing protein</fullName>
    </recommendedName>
</protein>
<proteinExistence type="predicted"/>
<dbReference type="EMBL" id="DRZI01000089">
    <property type="protein sequence ID" value="HHP81467.1"/>
    <property type="molecule type" value="Genomic_DNA"/>
</dbReference>
<evidence type="ECO:0008006" key="2">
    <source>
        <dbReference type="Google" id="ProtNLM"/>
    </source>
</evidence>
<name>A0A7C5XLX4_9CREN</name>
<evidence type="ECO:0000313" key="1">
    <source>
        <dbReference type="EMBL" id="HHP81467.1"/>
    </source>
</evidence>
<organism evidence="1">
    <name type="scientific">Ignisphaera aggregans</name>
    <dbReference type="NCBI Taxonomy" id="334771"/>
    <lineage>
        <taxon>Archaea</taxon>
        <taxon>Thermoproteota</taxon>
        <taxon>Thermoprotei</taxon>
        <taxon>Desulfurococcales</taxon>
        <taxon>Desulfurococcaceae</taxon>
        <taxon>Ignisphaera</taxon>
    </lineage>
</organism>
<reference evidence="1" key="1">
    <citation type="journal article" date="2020" name="mSystems">
        <title>Genome- and Community-Level Interaction Insights into Carbon Utilization and Element Cycling Functions of Hydrothermarchaeota in Hydrothermal Sediment.</title>
        <authorList>
            <person name="Zhou Z."/>
            <person name="Liu Y."/>
            <person name="Xu W."/>
            <person name="Pan J."/>
            <person name="Luo Z.H."/>
            <person name="Li M."/>
        </authorList>
    </citation>
    <scope>NUCLEOTIDE SEQUENCE [LARGE SCALE GENOMIC DNA]</scope>
    <source>
        <strain evidence="1">SpSt-1121</strain>
    </source>
</reference>